<dbReference type="InterPro" id="IPR042425">
    <property type="entry name" value="APCDD1"/>
</dbReference>
<reference evidence="1 2" key="1">
    <citation type="journal article" date="2008" name="Int. J. Syst. Evol. Microbiol.">
        <title>Description of Roseateles aquatilis sp. nov. and Roseateles terrae sp. nov., in the class Betaproteobacteria, and emended description of the genus Roseateles.</title>
        <authorList>
            <person name="Gomila M."/>
            <person name="Bowien B."/>
            <person name="Falsen E."/>
            <person name="Moore E.R."/>
            <person name="Lalucat J."/>
        </authorList>
    </citation>
    <scope>NUCLEOTIDE SEQUENCE [LARGE SCALE GENOMIC DNA]</scope>
    <source>
        <strain evidence="1 2">CCUG 48205</strain>
    </source>
</reference>
<dbReference type="AlphaFoldDB" id="A0A246JDE6"/>
<proteinExistence type="predicted"/>
<dbReference type="RefSeq" id="WP_088384889.1">
    <property type="nucleotide sequence ID" value="NZ_NIOF01000004.1"/>
</dbReference>
<evidence type="ECO:0008006" key="3">
    <source>
        <dbReference type="Google" id="ProtNLM"/>
    </source>
</evidence>
<accession>A0A246JDE6</accession>
<dbReference type="PANTHER" id="PTHR31021:SF1">
    <property type="entry name" value="CHROMOSOME UNDETERMINED SCAFFOLD_56, WHOLE GENOME SHOTGUN SEQUENCE"/>
    <property type="match status" value="1"/>
</dbReference>
<name>A0A246JDE6_9BURK</name>
<organism evidence="1 2">
    <name type="scientific">Roseateles aquatilis</name>
    <dbReference type="NCBI Taxonomy" id="431061"/>
    <lineage>
        <taxon>Bacteria</taxon>
        <taxon>Pseudomonadati</taxon>
        <taxon>Pseudomonadota</taxon>
        <taxon>Betaproteobacteria</taxon>
        <taxon>Burkholderiales</taxon>
        <taxon>Sphaerotilaceae</taxon>
        <taxon>Roseateles</taxon>
    </lineage>
</organism>
<dbReference type="OrthoDB" id="8246627at2"/>
<dbReference type="GO" id="GO:0017147">
    <property type="term" value="F:Wnt-protein binding"/>
    <property type="evidence" value="ECO:0007669"/>
    <property type="project" value="InterPro"/>
</dbReference>
<dbReference type="EMBL" id="NIOF01000004">
    <property type="protein sequence ID" value="OWQ90682.1"/>
    <property type="molecule type" value="Genomic_DNA"/>
</dbReference>
<keyword evidence="2" id="KW-1185">Reference proteome</keyword>
<dbReference type="Proteomes" id="UP000197468">
    <property type="component" value="Unassembled WGS sequence"/>
</dbReference>
<evidence type="ECO:0000313" key="1">
    <source>
        <dbReference type="EMBL" id="OWQ90682.1"/>
    </source>
</evidence>
<dbReference type="PANTHER" id="PTHR31021">
    <property type="entry name" value="ADENOMATOSIS POLYPOSIS COLI DOWN-REGULATED 1"/>
    <property type="match status" value="1"/>
</dbReference>
<sequence length="188" mass="21024">MSTDLQQALIGEWTSLAPEIRPSALKNADGTLKPFYLSRHFKYADGDRFELAIRNFADPQGRVEIARLLIKGHIDWVGDHPIAPGAKKVNFTADEAYDVTPLLPPFVDLLNQVAAAGYAPWQAGQTQSVLRKAFAPFGLAEGQLFMEYDLIHLDGDYLFWGARNIDGRGFDSEANRPTNLQIPLRRVR</sequence>
<protein>
    <recommendedName>
        <fullName evidence="3">APCDD1 domain-containing protein</fullName>
    </recommendedName>
</protein>
<dbReference type="GO" id="GO:0005886">
    <property type="term" value="C:plasma membrane"/>
    <property type="evidence" value="ECO:0007669"/>
    <property type="project" value="InterPro"/>
</dbReference>
<dbReference type="GO" id="GO:0030178">
    <property type="term" value="P:negative regulation of Wnt signaling pathway"/>
    <property type="evidence" value="ECO:0007669"/>
    <property type="project" value="InterPro"/>
</dbReference>
<comment type="caution">
    <text evidence="1">The sequence shown here is derived from an EMBL/GenBank/DDBJ whole genome shotgun (WGS) entry which is preliminary data.</text>
</comment>
<gene>
    <name evidence="1" type="ORF">CDN99_10850</name>
</gene>
<evidence type="ECO:0000313" key="2">
    <source>
        <dbReference type="Proteomes" id="UP000197468"/>
    </source>
</evidence>